<keyword evidence="3" id="KW-0862">Zinc</keyword>
<dbReference type="InterPro" id="IPR034016">
    <property type="entry name" value="M1_APN-typ"/>
</dbReference>
<evidence type="ECO:0000256" key="2">
    <source>
        <dbReference type="PIRSR" id="PIRSR634016-1"/>
    </source>
</evidence>
<feature type="active site" description="Proton acceptor" evidence="2">
    <location>
        <position position="307"/>
    </location>
</feature>
<feature type="binding site" evidence="3">
    <location>
        <position position="310"/>
    </location>
    <ligand>
        <name>Zn(2+)</name>
        <dbReference type="ChEBI" id="CHEBI:29105"/>
        <note>catalytic</note>
    </ligand>
</feature>
<evidence type="ECO:0008006" key="8">
    <source>
        <dbReference type="Google" id="ProtNLM"/>
    </source>
</evidence>
<dbReference type="GO" id="GO:0005737">
    <property type="term" value="C:cytoplasm"/>
    <property type="evidence" value="ECO:0007669"/>
    <property type="project" value="TreeGrafter"/>
</dbReference>
<feature type="domain" description="Peptidase M1 membrane alanine aminopeptidase" evidence="4">
    <location>
        <begin position="237"/>
        <end position="365"/>
    </location>
</feature>
<sequence>HYKIESRPILDEIEGETRFTAPGKVTITVLAIATSRNITLHVNSDRITINQENVKLRIQPSGDQLEIIGQYLEPEKEFYIIELSTALSINVEYELEIPYTAILPDTGWVGYYRAYYVNPETGNTHYMSTTKFEPYHARKAFPSFDEPALKAIFEVSLARRSNYSSLSNSIIRNTVADPNLPGWFWDHYEPTERMTTYLLCMIVSDFEYTEANPGIYSKPVKAWAPSHLIEGAKFVATTTATILSHYEKLFRHPYTFPKMDSIYIPQFISGAMENWGLITYRVDKFMYYKEVSTEANRAQVASTVAHELSHQWFGNLVTCKWWSDIWLNEGFATYWKYFGLEASVPEFDPHNRFYIDSLVPAFTSDEGRY</sequence>
<dbReference type="GO" id="GO:0005615">
    <property type="term" value="C:extracellular space"/>
    <property type="evidence" value="ECO:0007669"/>
    <property type="project" value="TreeGrafter"/>
</dbReference>
<feature type="non-terminal residue" evidence="6">
    <location>
        <position position="1"/>
    </location>
</feature>
<keyword evidence="3" id="KW-0479">Metal-binding</keyword>
<dbReference type="AlphaFoldDB" id="A0A8J2K3T4"/>
<accession>A0A8J2K3T4</accession>
<evidence type="ECO:0000256" key="3">
    <source>
        <dbReference type="PIRSR" id="PIRSR634016-3"/>
    </source>
</evidence>
<dbReference type="GO" id="GO:0070006">
    <property type="term" value="F:metalloaminopeptidase activity"/>
    <property type="evidence" value="ECO:0007669"/>
    <property type="project" value="TreeGrafter"/>
</dbReference>
<keyword evidence="7" id="KW-1185">Reference proteome</keyword>
<dbReference type="Pfam" id="PF17900">
    <property type="entry name" value="Peptidase_M1_N"/>
    <property type="match status" value="1"/>
</dbReference>
<keyword evidence="1" id="KW-0031">Aminopeptidase</keyword>
<feature type="binding site" evidence="3">
    <location>
        <position position="329"/>
    </location>
    <ligand>
        <name>Zn(2+)</name>
        <dbReference type="ChEBI" id="CHEBI:29105"/>
        <note>catalytic</note>
    </ligand>
</feature>
<name>A0A8J2K3T4_9HEXA</name>
<dbReference type="EMBL" id="CAJVCH010236184">
    <property type="protein sequence ID" value="CAG7732713.1"/>
    <property type="molecule type" value="Genomic_DNA"/>
</dbReference>
<evidence type="ECO:0000259" key="5">
    <source>
        <dbReference type="Pfam" id="PF17900"/>
    </source>
</evidence>
<evidence type="ECO:0000259" key="4">
    <source>
        <dbReference type="Pfam" id="PF01433"/>
    </source>
</evidence>
<dbReference type="GO" id="GO:0008270">
    <property type="term" value="F:zinc ion binding"/>
    <property type="evidence" value="ECO:0007669"/>
    <property type="project" value="InterPro"/>
</dbReference>
<dbReference type="InterPro" id="IPR045357">
    <property type="entry name" value="Aminopeptidase_N-like_N"/>
</dbReference>
<comment type="caution">
    <text evidence="6">The sequence shown here is derived from an EMBL/GenBank/DDBJ whole genome shotgun (WGS) entry which is preliminary data.</text>
</comment>
<keyword evidence="1" id="KW-0645">Protease</keyword>
<dbReference type="GO" id="GO:0042277">
    <property type="term" value="F:peptide binding"/>
    <property type="evidence" value="ECO:0007669"/>
    <property type="project" value="TreeGrafter"/>
</dbReference>
<feature type="binding site" evidence="3">
    <location>
        <position position="306"/>
    </location>
    <ligand>
        <name>Zn(2+)</name>
        <dbReference type="ChEBI" id="CHEBI:29105"/>
        <note>catalytic</note>
    </ligand>
</feature>
<dbReference type="OrthoDB" id="510539at2759"/>
<dbReference type="Pfam" id="PF01433">
    <property type="entry name" value="Peptidase_M1"/>
    <property type="match status" value="1"/>
</dbReference>
<keyword evidence="1" id="KW-0378">Hydrolase</keyword>
<comment type="cofactor">
    <cofactor evidence="3">
        <name>Zn(2+)</name>
        <dbReference type="ChEBI" id="CHEBI:29105"/>
    </cofactor>
    <text evidence="3">Binds 1 zinc ion per subunit.</text>
</comment>
<dbReference type="CDD" id="cd09601">
    <property type="entry name" value="M1_APN-Q_like"/>
    <property type="match status" value="1"/>
</dbReference>
<feature type="domain" description="Aminopeptidase N-like N-terminal" evidence="5">
    <location>
        <begin position="1"/>
        <end position="198"/>
    </location>
</feature>
<dbReference type="PANTHER" id="PTHR11533:SF276">
    <property type="entry name" value="GLUTAMYL AMINOPEPTIDASE"/>
    <property type="match status" value="1"/>
</dbReference>
<dbReference type="GO" id="GO:0016020">
    <property type="term" value="C:membrane"/>
    <property type="evidence" value="ECO:0007669"/>
    <property type="project" value="TreeGrafter"/>
</dbReference>
<dbReference type="InterPro" id="IPR050344">
    <property type="entry name" value="Peptidase_M1_aminopeptidases"/>
</dbReference>
<protein>
    <recommendedName>
        <fullName evidence="8">Aminopeptidase N</fullName>
    </recommendedName>
</protein>
<evidence type="ECO:0000313" key="6">
    <source>
        <dbReference type="EMBL" id="CAG7732713.1"/>
    </source>
</evidence>
<organism evidence="6 7">
    <name type="scientific">Allacma fusca</name>
    <dbReference type="NCBI Taxonomy" id="39272"/>
    <lineage>
        <taxon>Eukaryota</taxon>
        <taxon>Metazoa</taxon>
        <taxon>Ecdysozoa</taxon>
        <taxon>Arthropoda</taxon>
        <taxon>Hexapoda</taxon>
        <taxon>Collembola</taxon>
        <taxon>Symphypleona</taxon>
        <taxon>Sminthuridae</taxon>
        <taxon>Allacma</taxon>
    </lineage>
</organism>
<evidence type="ECO:0000256" key="1">
    <source>
        <dbReference type="ARBA" id="ARBA00022438"/>
    </source>
</evidence>
<feature type="non-terminal residue" evidence="6">
    <location>
        <position position="369"/>
    </location>
</feature>
<dbReference type="Proteomes" id="UP000708208">
    <property type="component" value="Unassembled WGS sequence"/>
</dbReference>
<evidence type="ECO:0000313" key="7">
    <source>
        <dbReference type="Proteomes" id="UP000708208"/>
    </source>
</evidence>
<dbReference type="GO" id="GO:0006508">
    <property type="term" value="P:proteolysis"/>
    <property type="evidence" value="ECO:0007669"/>
    <property type="project" value="TreeGrafter"/>
</dbReference>
<proteinExistence type="predicted"/>
<reference evidence="6" key="1">
    <citation type="submission" date="2021-06" db="EMBL/GenBank/DDBJ databases">
        <authorList>
            <person name="Hodson N. C."/>
            <person name="Mongue J. A."/>
            <person name="Jaron S. K."/>
        </authorList>
    </citation>
    <scope>NUCLEOTIDE SEQUENCE</scope>
</reference>
<dbReference type="InterPro" id="IPR014782">
    <property type="entry name" value="Peptidase_M1_dom"/>
</dbReference>
<gene>
    <name evidence="6" type="ORF">AFUS01_LOCUS21209</name>
</gene>
<dbReference type="PANTHER" id="PTHR11533">
    <property type="entry name" value="PROTEASE M1 ZINC METALLOPROTEASE"/>
    <property type="match status" value="1"/>
</dbReference>
<dbReference type="GO" id="GO:0043171">
    <property type="term" value="P:peptide catabolic process"/>
    <property type="evidence" value="ECO:0007669"/>
    <property type="project" value="TreeGrafter"/>
</dbReference>